<dbReference type="GO" id="GO:0000155">
    <property type="term" value="F:phosphorelay sensor kinase activity"/>
    <property type="evidence" value="ECO:0007669"/>
    <property type="project" value="InterPro"/>
</dbReference>
<dbReference type="Gene3D" id="3.40.50.2300">
    <property type="match status" value="1"/>
</dbReference>
<keyword evidence="5 14" id="KW-0597">Phosphoprotein</keyword>
<keyword evidence="12" id="KW-0902">Two-component regulatory system</keyword>
<dbReference type="SUPFAM" id="SSF47384">
    <property type="entry name" value="Homodimeric domain of signal transducing histidine kinase"/>
    <property type="match status" value="1"/>
</dbReference>
<keyword evidence="8" id="KW-0547">Nucleotide-binding</keyword>
<evidence type="ECO:0000256" key="8">
    <source>
        <dbReference type="ARBA" id="ARBA00022741"/>
    </source>
</evidence>
<dbReference type="Gene3D" id="3.30.565.10">
    <property type="entry name" value="Histidine kinase-like ATPase, C-terminal domain"/>
    <property type="match status" value="1"/>
</dbReference>
<keyword evidence="6" id="KW-0808">Transferase</keyword>
<dbReference type="SMART" id="SM00387">
    <property type="entry name" value="HATPase_c"/>
    <property type="match status" value="1"/>
</dbReference>
<dbReference type="InterPro" id="IPR001789">
    <property type="entry name" value="Sig_transdc_resp-reg_receiver"/>
</dbReference>
<dbReference type="CDD" id="cd00082">
    <property type="entry name" value="HisKA"/>
    <property type="match status" value="1"/>
</dbReference>
<keyword evidence="11 16" id="KW-1133">Transmembrane helix</keyword>
<dbReference type="RefSeq" id="WP_148976737.1">
    <property type="nucleotide sequence ID" value="NZ_VTER01000014.1"/>
</dbReference>
<evidence type="ECO:0000259" key="19">
    <source>
        <dbReference type="PROSITE" id="PS50885"/>
    </source>
</evidence>
<feature type="domain" description="HAMP" evidence="19">
    <location>
        <begin position="212"/>
        <end position="265"/>
    </location>
</feature>
<dbReference type="InterPro" id="IPR004358">
    <property type="entry name" value="Sig_transdc_His_kin-like_C"/>
</dbReference>
<feature type="coiled-coil region" evidence="15">
    <location>
        <begin position="260"/>
        <end position="305"/>
    </location>
</feature>
<reference evidence="20 21" key="1">
    <citation type="submission" date="2019-08" db="EMBL/GenBank/DDBJ databases">
        <title>Bacillus genomes from the desert of Cuatro Cienegas, Coahuila.</title>
        <authorList>
            <person name="Olmedo-Alvarez G."/>
        </authorList>
    </citation>
    <scope>NUCLEOTIDE SEQUENCE [LARGE SCALE GENOMIC DNA]</scope>
    <source>
        <strain evidence="20 21">CH446_14T</strain>
    </source>
</reference>
<evidence type="ECO:0000256" key="11">
    <source>
        <dbReference type="ARBA" id="ARBA00022989"/>
    </source>
</evidence>
<evidence type="ECO:0000256" key="13">
    <source>
        <dbReference type="ARBA" id="ARBA00023136"/>
    </source>
</evidence>
<dbReference type="PROSITE" id="PS50109">
    <property type="entry name" value="HIS_KIN"/>
    <property type="match status" value="1"/>
</dbReference>
<dbReference type="PROSITE" id="PS50110">
    <property type="entry name" value="RESPONSE_REGULATORY"/>
    <property type="match status" value="1"/>
</dbReference>
<dbReference type="InterPro" id="IPR035965">
    <property type="entry name" value="PAS-like_dom_sf"/>
</dbReference>
<dbReference type="Pfam" id="PF00512">
    <property type="entry name" value="HisKA"/>
    <property type="match status" value="1"/>
</dbReference>
<dbReference type="FunFam" id="3.30.565.10:FF:000006">
    <property type="entry name" value="Sensor histidine kinase WalK"/>
    <property type="match status" value="1"/>
</dbReference>
<keyword evidence="9" id="KW-0418">Kinase</keyword>
<dbReference type="GO" id="GO:0005886">
    <property type="term" value="C:plasma membrane"/>
    <property type="evidence" value="ECO:0007669"/>
    <property type="project" value="UniProtKB-SubCell"/>
</dbReference>
<keyword evidence="7 16" id="KW-0812">Transmembrane</keyword>
<dbReference type="EMBL" id="VTER01000014">
    <property type="protein sequence ID" value="TYS43190.1"/>
    <property type="molecule type" value="Genomic_DNA"/>
</dbReference>
<name>A0A5D4QY72_9BACI</name>
<dbReference type="SMART" id="SM00388">
    <property type="entry name" value="HisKA"/>
    <property type="match status" value="1"/>
</dbReference>
<keyword evidence="10" id="KW-0067">ATP-binding</keyword>
<accession>A0A5D4QY72</accession>
<dbReference type="SUPFAM" id="SSF52172">
    <property type="entry name" value="CheY-like"/>
    <property type="match status" value="1"/>
</dbReference>
<evidence type="ECO:0000256" key="9">
    <source>
        <dbReference type="ARBA" id="ARBA00022777"/>
    </source>
</evidence>
<dbReference type="InterPro" id="IPR003661">
    <property type="entry name" value="HisK_dim/P_dom"/>
</dbReference>
<dbReference type="InterPro" id="IPR005467">
    <property type="entry name" value="His_kinase_dom"/>
</dbReference>
<dbReference type="SUPFAM" id="SSF158472">
    <property type="entry name" value="HAMP domain-like"/>
    <property type="match status" value="1"/>
</dbReference>
<organism evidence="20 21">
    <name type="scientific">Bacillus infantis</name>
    <dbReference type="NCBI Taxonomy" id="324767"/>
    <lineage>
        <taxon>Bacteria</taxon>
        <taxon>Bacillati</taxon>
        <taxon>Bacillota</taxon>
        <taxon>Bacilli</taxon>
        <taxon>Bacillales</taxon>
        <taxon>Bacillaceae</taxon>
        <taxon>Bacillus</taxon>
    </lineage>
</organism>
<comment type="catalytic activity">
    <reaction evidence="1">
        <text>ATP + protein L-histidine = ADP + protein N-phospho-L-histidine.</text>
        <dbReference type="EC" id="2.7.13.3"/>
    </reaction>
</comment>
<dbReference type="SMART" id="SM00065">
    <property type="entry name" value="GAF"/>
    <property type="match status" value="1"/>
</dbReference>
<evidence type="ECO:0000259" key="17">
    <source>
        <dbReference type="PROSITE" id="PS50109"/>
    </source>
</evidence>
<protein>
    <recommendedName>
        <fullName evidence="3">histidine kinase</fullName>
        <ecNumber evidence="3">2.7.13.3</ecNumber>
    </recommendedName>
</protein>
<evidence type="ECO:0000259" key="18">
    <source>
        <dbReference type="PROSITE" id="PS50110"/>
    </source>
</evidence>
<dbReference type="InterPro" id="IPR029016">
    <property type="entry name" value="GAF-like_dom_sf"/>
</dbReference>
<feature type="modified residue" description="4-aspartylphosphate" evidence="14">
    <location>
        <position position="876"/>
    </location>
</feature>
<dbReference type="SUPFAM" id="SSF55785">
    <property type="entry name" value="PYP-like sensor domain (PAS domain)"/>
    <property type="match status" value="1"/>
</dbReference>
<dbReference type="Pfam" id="PF00672">
    <property type="entry name" value="HAMP"/>
    <property type="match status" value="1"/>
</dbReference>
<dbReference type="EC" id="2.7.13.3" evidence="3"/>
<dbReference type="Proteomes" id="UP000322139">
    <property type="component" value="Unassembled WGS sequence"/>
</dbReference>
<evidence type="ECO:0000256" key="10">
    <source>
        <dbReference type="ARBA" id="ARBA00022840"/>
    </source>
</evidence>
<keyword evidence="4" id="KW-1003">Cell membrane</keyword>
<dbReference type="GO" id="GO:0005524">
    <property type="term" value="F:ATP binding"/>
    <property type="evidence" value="ECO:0007669"/>
    <property type="project" value="UniProtKB-KW"/>
</dbReference>
<evidence type="ECO:0000256" key="6">
    <source>
        <dbReference type="ARBA" id="ARBA00022679"/>
    </source>
</evidence>
<feature type="domain" description="Response regulatory" evidence="18">
    <location>
        <begin position="827"/>
        <end position="942"/>
    </location>
</feature>
<evidence type="ECO:0000256" key="5">
    <source>
        <dbReference type="ARBA" id="ARBA00022553"/>
    </source>
</evidence>
<dbReference type="InterPro" id="IPR003594">
    <property type="entry name" value="HATPase_dom"/>
</dbReference>
<keyword evidence="13 16" id="KW-0472">Membrane</keyword>
<evidence type="ECO:0000313" key="20">
    <source>
        <dbReference type="EMBL" id="TYS43190.1"/>
    </source>
</evidence>
<dbReference type="Gene3D" id="3.30.450.40">
    <property type="match status" value="1"/>
</dbReference>
<dbReference type="CDD" id="cd17574">
    <property type="entry name" value="REC_OmpR"/>
    <property type="match status" value="1"/>
</dbReference>
<evidence type="ECO:0000256" key="16">
    <source>
        <dbReference type="SAM" id="Phobius"/>
    </source>
</evidence>
<dbReference type="Gene3D" id="1.10.287.130">
    <property type="match status" value="1"/>
</dbReference>
<evidence type="ECO:0000256" key="2">
    <source>
        <dbReference type="ARBA" id="ARBA00004651"/>
    </source>
</evidence>
<comment type="subcellular location">
    <subcellularLocation>
        <location evidence="2">Cell membrane</location>
        <topology evidence="2">Multi-pass membrane protein</topology>
    </subcellularLocation>
</comment>
<feature type="transmembrane region" description="Helical" evidence="16">
    <location>
        <begin position="192"/>
        <end position="211"/>
    </location>
</feature>
<dbReference type="SUPFAM" id="SSF55874">
    <property type="entry name" value="ATPase domain of HSP90 chaperone/DNA topoisomerase II/histidine kinase"/>
    <property type="match status" value="1"/>
</dbReference>
<evidence type="ECO:0000256" key="1">
    <source>
        <dbReference type="ARBA" id="ARBA00000085"/>
    </source>
</evidence>
<evidence type="ECO:0000256" key="3">
    <source>
        <dbReference type="ARBA" id="ARBA00012438"/>
    </source>
</evidence>
<dbReference type="PROSITE" id="PS50885">
    <property type="entry name" value="HAMP"/>
    <property type="match status" value="1"/>
</dbReference>
<feature type="domain" description="Histidine kinase" evidence="17">
    <location>
        <begin position="592"/>
        <end position="808"/>
    </location>
</feature>
<dbReference type="InterPro" id="IPR011006">
    <property type="entry name" value="CheY-like_superfamily"/>
</dbReference>
<evidence type="ECO:0000313" key="21">
    <source>
        <dbReference type="Proteomes" id="UP000322139"/>
    </source>
</evidence>
<dbReference type="InterPro" id="IPR003018">
    <property type="entry name" value="GAF"/>
</dbReference>
<dbReference type="CDD" id="cd00075">
    <property type="entry name" value="HATPase"/>
    <property type="match status" value="1"/>
</dbReference>
<evidence type="ECO:0000256" key="4">
    <source>
        <dbReference type="ARBA" id="ARBA00022475"/>
    </source>
</evidence>
<evidence type="ECO:0000256" key="14">
    <source>
        <dbReference type="PROSITE-ProRule" id="PRU00169"/>
    </source>
</evidence>
<sequence length="956" mass="108321">MKINDYFKKSLSRQFAGLMGVFIFFFIAGTIVLVILQQNLSDSYNEKRAELVKKEALVQEIDSTFNRVFFDVRGYLAFDNDDMRISAQSKQPELRKMGKQLDELAASQDDKAYAREVREFIDYYFIEKLPATVNYFETGRIEEVKILASTGATARVNTFQDDSLKYLQGVNDQLNEEAEGLMKKQSYIQMGFVLFSFVILVLLARITRVMFRRVGQPLADFAAAANEIAAGREAVITVESSREDELGALSVAFQKMVWSVQDKEQDLTAQNEELLAQQDELQAQQTELEEMLEALRENELKLKRRNDLTNGISSSLDLQSILDSIVVNMCGVISADRGMIGILNTRAAASYAISAAGVEQFMNHIENGLHERLIHTKKSFAIKRELRAEEKGYHEAASYSYDLYLPVISSKDEVIAVMMFSRFGSPFPEKQMDEYEALSRQVGISLDNISLYNQSEEERKLNRDILNTVQEGIQMVSRSGAILQANRQLEEMFTCPGAAGRLENLPWEIWSAEMANKVEQPDEFLAFLQNAVHSDSCEMESIIYQMKQTGQVIKMYCEGLGQEDERIGTVLVHRDITKEFEVDQMKSEFVSTVSHELRTPLASILGFTELMLNRELKPDKQKKYLTTIYNEARRLTSLINDFLDVQRMEAGKQTYEKKYLRLLPIIEQVIEKQQINTNIHQIKIDDRSIGNDVILGDKSKIEQVFTNLISNAVKYSPGGGDILIRLYQEDKSVLAEVEDKGLGIPEDALDKLFTKFYRVDNSDRRRIGGTGLGLSIVQEIMKAHSGSISVASSYGKGSTFTLSFPLIETAEEPRAVTVTKTSAEGYRVMVVEDDQSLAELIIQELSDSGFQVVHYKRGQEALDFLARHTPDAIVLDIMLEEEQVDGWRIMEQMKENDRLKNIPIIVSTALDEKEKGFSLGAIDYLVKPYKPSQLSRAIMQTLLKIGKVGQILIPEK</sequence>
<gene>
    <name evidence="20" type="ORF">FZD51_22160</name>
</gene>
<dbReference type="SMART" id="SM00304">
    <property type="entry name" value="HAMP"/>
    <property type="match status" value="1"/>
</dbReference>
<comment type="caution">
    <text evidence="20">The sequence shown here is derived from an EMBL/GenBank/DDBJ whole genome shotgun (WGS) entry which is preliminary data.</text>
</comment>
<dbReference type="SMART" id="SM00448">
    <property type="entry name" value="REC"/>
    <property type="match status" value="1"/>
</dbReference>
<dbReference type="InterPro" id="IPR003660">
    <property type="entry name" value="HAMP_dom"/>
</dbReference>
<dbReference type="Gene3D" id="6.10.340.10">
    <property type="match status" value="1"/>
</dbReference>
<dbReference type="InterPro" id="IPR036097">
    <property type="entry name" value="HisK_dim/P_sf"/>
</dbReference>
<proteinExistence type="predicted"/>
<keyword evidence="15" id="KW-0175">Coiled coil</keyword>
<evidence type="ECO:0000256" key="7">
    <source>
        <dbReference type="ARBA" id="ARBA00022692"/>
    </source>
</evidence>
<dbReference type="Gene3D" id="3.30.450.20">
    <property type="entry name" value="PAS domain"/>
    <property type="match status" value="1"/>
</dbReference>
<dbReference type="PANTHER" id="PTHR43547">
    <property type="entry name" value="TWO-COMPONENT HISTIDINE KINASE"/>
    <property type="match status" value="1"/>
</dbReference>
<evidence type="ECO:0000256" key="15">
    <source>
        <dbReference type="SAM" id="Coils"/>
    </source>
</evidence>
<dbReference type="SUPFAM" id="SSF55781">
    <property type="entry name" value="GAF domain-like"/>
    <property type="match status" value="1"/>
</dbReference>
<evidence type="ECO:0000256" key="12">
    <source>
        <dbReference type="ARBA" id="ARBA00023012"/>
    </source>
</evidence>
<dbReference type="Pfam" id="PF02518">
    <property type="entry name" value="HATPase_c"/>
    <property type="match status" value="1"/>
</dbReference>
<dbReference type="InterPro" id="IPR036890">
    <property type="entry name" value="HATPase_C_sf"/>
</dbReference>
<dbReference type="FunFam" id="1.10.287.130:FF:000001">
    <property type="entry name" value="Two-component sensor histidine kinase"/>
    <property type="match status" value="1"/>
</dbReference>
<dbReference type="PRINTS" id="PR00344">
    <property type="entry name" value="BCTRLSENSOR"/>
</dbReference>
<dbReference type="PANTHER" id="PTHR43547:SF2">
    <property type="entry name" value="HYBRID SIGNAL TRANSDUCTION HISTIDINE KINASE C"/>
    <property type="match status" value="1"/>
</dbReference>
<dbReference type="Pfam" id="PF00072">
    <property type="entry name" value="Response_reg"/>
    <property type="match status" value="1"/>
</dbReference>
<feature type="transmembrane region" description="Helical" evidence="16">
    <location>
        <begin position="15"/>
        <end position="36"/>
    </location>
</feature>
<dbReference type="AlphaFoldDB" id="A0A5D4QY72"/>